<protein>
    <submittedName>
        <fullName evidence="1">Uncharacterized protein</fullName>
    </submittedName>
</protein>
<keyword evidence="2" id="KW-1185">Reference proteome</keyword>
<comment type="caution">
    <text evidence="1">The sequence shown here is derived from an EMBL/GenBank/DDBJ whole genome shotgun (WGS) entry which is preliminary data.</text>
</comment>
<accession>A0A7X0PHK7</accession>
<organism evidence="1 2">
    <name type="scientific">Acidovorax soli</name>
    <dbReference type="NCBI Taxonomy" id="592050"/>
    <lineage>
        <taxon>Bacteria</taxon>
        <taxon>Pseudomonadati</taxon>
        <taxon>Pseudomonadota</taxon>
        <taxon>Betaproteobacteria</taxon>
        <taxon>Burkholderiales</taxon>
        <taxon>Comamonadaceae</taxon>
        <taxon>Acidovorax</taxon>
    </lineage>
</organism>
<name>A0A7X0PHK7_9BURK</name>
<evidence type="ECO:0000313" key="1">
    <source>
        <dbReference type="EMBL" id="MBB6562090.1"/>
    </source>
</evidence>
<dbReference type="RefSeq" id="WP_184861766.1">
    <property type="nucleotide sequence ID" value="NZ_JACHLK010000011.1"/>
</dbReference>
<gene>
    <name evidence="1" type="ORF">HNP48_004799</name>
</gene>
<reference evidence="1 2" key="1">
    <citation type="submission" date="2020-08" db="EMBL/GenBank/DDBJ databases">
        <title>Functional genomics of gut bacteria from endangered species of beetles.</title>
        <authorList>
            <person name="Carlos-Shanley C."/>
        </authorList>
    </citation>
    <scope>NUCLEOTIDE SEQUENCE [LARGE SCALE GENOMIC DNA]</scope>
    <source>
        <strain evidence="1 2">S00198</strain>
    </source>
</reference>
<dbReference type="AlphaFoldDB" id="A0A7X0PHK7"/>
<dbReference type="EMBL" id="JACHLK010000011">
    <property type="protein sequence ID" value="MBB6562090.1"/>
    <property type="molecule type" value="Genomic_DNA"/>
</dbReference>
<dbReference type="Proteomes" id="UP000575083">
    <property type="component" value="Unassembled WGS sequence"/>
</dbReference>
<proteinExistence type="predicted"/>
<evidence type="ECO:0000313" key="2">
    <source>
        <dbReference type="Proteomes" id="UP000575083"/>
    </source>
</evidence>
<sequence>MPIRAAIPRRSLLVSVNPGGSWSGADEGTPGAEDVDLRFQITGEEGRGVLLEYASLDGRLAPADHWFPTLDEAQAFAADAFGIETHEWAA</sequence>